<reference evidence="22" key="1">
    <citation type="submission" date="2020-10" db="EMBL/GenBank/DDBJ databases">
        <title>Catharus ustulatus (Swainson's thrush) genome, bCatUst1, primary haplotype v2.</title>
        <authorList>
            <person name="Delmore K."/>
            <person name="Vafadar M."/>
            <person name="Formenti G."/>
            <person name="Chow W."/>
            <person name="Pelan S."/>
            <person name="Howe K."/>
            <person name="Rhie A."/>
            <person name="Mountcastle J."/>
            <person name="Haase B."/>
            <person name="Fedrigo O."/>
            <person name="Jarvis E.D."/>
        </authorList>
    </citation>
    <scope>NUCLEOTIDE SEQUENCE [LARGE SCALE GENOMIC DNA]</scope>
</reference>
<dbReference type="GO" id="GO:0098703">
    <property type="term" value="P:calcium ion import across plasma membrane"/>
    <property type="evidence" value="ECO:0007669"/>
    <property type="project" value="TreeGrafter"/>
</dbReference>
<sequence length="349" mass="38649">PSRAQSGLGLLGSYLSRHPPHPACRTYLCKGSNTMEPASPQGDVKKRQQKEKSKKPVPPIAPRPPRALFCLTLENPLRKACISIVEWKPFEIIILLTIFANCVALAIYLPMPEDDTNIANSSLEKIEYAFLIFFAIEAMLKIILRFLSLHSHAFSFSLSFLLLLLLLPSLCPGSFRLITMTLEQVNVKQAGPSGGKGGFDVKALRAFRVLRPLRLVSGVPSACLQVVLNSIIKAMVPLLHIALLVLFMIIIYAIVGQELFKGRMHKTYVIATVGSEKPAPCTSSGHGRHCSINGSECRGGWPGPNNGITHFDNFGFAMLTVYQCITMEGWTEVLYWVWCLYGAKKHRLD</sequence>
<protein>
    <recommendedName>
        <fullName evidence="21">Ion transport domain-containing protein</fullName>
    </recommendedName>
</protein>
<keyword evidence="23" id="KW-1185">Reference proteome</keyword>
<keyword evidence="16" id="KW-0479">Metal-binding</keyword>
<evidence type="ECO:0000256" key="14">
    <source>
        <dbReference type="ARBA" id="ARBA00023180"/>
    </source>
</evidence>
<evidence type="ECO:0000256" key="19">
    <source>
        <dbReference type="SAM" id="MobiDB-lite"/>
    </source>
</evidence>
<evidence type="ECO:0000256" key="12">
    <source>
        <dbReference type="ARBA" id="ARBA00023136"/>
    </source>
</evidence>
<feature type="transmembrane region" description="Helical" evidence="20">
    <location>
        <begin position="153"/>
        <end position="171"/>
    </location>
</feature>
<keyword evidence="14 17" id="KW-0325">Glycoprotein</keyword>
<dbReference type="Pfam" id="PF00520">
    <property type="entry name" value="Ion_trans"/>
    <property type="match status" value="1"/>
</dbReference>
<evidence type="ECO:0000256" key="8">
    <source>
        <dbReference type="ARBA" id="ARBA00022837"/>
    </source>
</evidence>
<evidence type="ECO:0000313" key="22">
    <source>
        <dbReference type="Ensembl" id="ENSCUSP00005008693.1"/>
    </source>
</evidence>
<evidence type="ECO:0000256" key="13">
    <source>
        <dbReference type="ARBA" id="ARBA00023157"/>
    </source>
</evidence>
<keyword evidence="15" id="KW-0407">Ion channel</keyword>
<evidence type="ECO:0000256" key="11">
    <source>
        <dbReference type="ARBA" id="ARBA00023065"/>
    </source>
</evidence>
<dbReference type="GO" id="GO:0046872">
    <property type="term" value="F:metal ion binding"/>
    <property type="evidence" value="ECO:0007669"/>
    <property type="project" value="UniProtKB-KW"/>
</dbReference>
<feature type="glycosylation site" description="N-linked (GlcNAc...) asparagine" evidence="17">
    <location>
        <position position="293"/>
    </location>
</feature>
<evidence type="ECO:0000256" key="4">
    <source>
        <dbReference type="ARBA" id="ARBA00022568"/>
    </source>
</evidence>
<proteinExistence type="inferred from homology"/>
<dbReference type="Gene3D" id="1.10.287.70">
    <property type="match status" value="1"/>
</dbReference>
<evidence type="ECO:0000313" key="23">
    <source>
        <dbReference type="Proteomes" id="UP000694563"/>
    </source>
</evidence>
<evidence type="ECO:0000256" key="15">
    <source>
        <dbReference type="ARBA" id="ARBA00023303"/>
    </source>
</evidence>
<keyword evidence="12 20" id="KW-0472">Membrane</keyword>
<evidence type="ECO:0000259" key="21">
    <source>
        <dbReference type="Pfam" id="PF00520"/>
    </source>
</evidence>
<feature type="transmembrane region" description="Helical" evidence="20">
    <location>
        <begin position="238"/>
        <end position="255"/>
    </location>
</feature>
<dbReference type="GO" id="GO:0008331">
    <property type="term" value="F:high voltage-gated calcium channel activity"/>
    <property type="evidence" value="ECO:0007669"/>
    <property type="project" value="TreeGrafter"/>
</dbReference>
<feature type="transmembrane region" description="Helical" evidence="20">
    <location>
        <begin position="92"/>
        <end position="109"/>
    </location>
</feature>
<keyword evidence="2" id="KW-0813">Transport</keyword>
<keyword evidence="9 18" id="KW-0851">Voltage-gated channel</keyword>
<reference evidence="22" key="2">
    <citation type="submission" date="2025-08" db="UniProtKB">
        <authorList>
            <consortium name="Ensembl"/>
        </authorList>
    </citation>
    <scope>IDENTIFICATION</scope>
</reference>
<evidence type="ECO:0000256" key="6">
    <source>
        <dbReference type="ARBA" id="ARBA00022692"/>
    </source>
</evidence>
<dbReference type="InterPro" id="IPR005821">
    <property type="entry name" value="Ion_trans_dom"/>
</dbReference>
<keyword evidence="10 20" id="KW-1133">Transmembrane helix</keyword>
<feature type="transmembrane region" description="Helical" evidence="20">
    <location>
        <begin position="129"/>
        <end position="147"/>
    </location>
</feature>
<feature type="region of interest" description="Disordered" evidence="19">
    <location>
        <begin position="35"/>
        <end position="61"/>
    </location>
</feature>
<reference evidence="22" key="3">
    <citation type="submission" date="2025-09" db="UniProtKB">
        <authorList>
            <consortium name="Ensembl"/>
        </authorList>
    </citation>
    <scope>IDENTIFICATION</scope>
</reference>
<keyword evidence="3" id="KW-0597">Phosphoprotein</keyword>
<name>A0A8C3Y0P3_CATUS</name>
<dbReference type="InterPro" id="IPR002077">
    <property type="entry name" value="VDCCAlpha1"/>
</dbReference>
<evidence type="ECO:0000256" key="17">
    <source>
        <dbReference type="PIRSR" id="PIRSR602077-3"/>
    </source>
</evidence>
<evidence type="ECO:0000256" key="5">
    <source>
        <dbReference type="ARBA" id="ARBA00022673"/>
    </source>
</evidence>
<dbReference type="AlphaFoldDB" id="A0A8C3Y0P3"/>
<accession>A0A8C3Y0P3</accession>
<evidence type="ECO:0000256" key="18">
    <source>
        <dbReference type="RuleBase" id="RU003808"/>
    </source>
</evidence>
<evidence type="ECO:0000256" key="20">
    <source>
        <dbReference type="SAM" id="Phobius"/>
    </source>
</evidence>
<evidence type="ECO:0000256" key="7">
    <source>
        <dbReference type="ARBA" id="ARBA00022737"/>
    </source>
</evidence>
<dbReference type="SUPFAM" id="SSF81324">
    <property type="entry name" value="Voltage-gated potassium channels"/>
    <property type="match status" value="1"/>
</dbReference>
<comment type="subcellular location">
    <subcellularLocation>
        <location evidence="1 18">Membrane</location>
        <topology evidence="1 18">Multi-pass membrane protein</topology>
    </subcellularLocation>
</comment>
<dbReference type="Proteomes" id="UP000694563">
    <property type="component" value="Chromosome 25"/>
</dbReference>
<dbReference type="InterPro" id="IPR050599">
    <property type="entry name" value="VDCC_alpha-1_subunit"/>
</dbReference>
<keyword evidence="7" id="KW-0677">Repeat</keyword>
<keyword evidence="11" id="KW-0406">Ion transport</keyword>
<dbReference type="GO" id="GO:0005891">
    <property type="term" value="C:voltage-gated calcium channel complex"/>
    <property type="evidence" value="ECO:0007669"/>
    <property type="project" value="InterPro"/>
</dbReference>
<keyword evidence="8 16" id="KW-0106">Calcium</keyword>
<dbReference type="InterPro" id="IPR027359">
    <property type="entry name" value="Volt_channel_dom_sf"/>
</dbReference>
<feature type="domain" description="Ion transport" evidence="21">
    <location>
        <begin position="88"/>
        <end position="337"/>
    </location>
</feature>
<organism evidence="22 23">
    <name type="scientific">Catharus ustulatus</name>
    <name type="common">Russet-backed thrush</name>
    <name type="synonym">Hylocichla ustulatus</name>
    <dbReference type="NCBI Taxonomy" id="91951"/>
    <lineage>
        <taxon>Eukaryota</taxon>
        <taxon>Metazoa</taxon>
        <taxon>Chordata</taxon>
        <taxon>Craniata</taxon>
        <taxon>Vertebrata</taxon>
        <taxon>Euteleostomi</taxon>
        <taxon>Archelosauria</taxon>
        <taxon>Archosauria</taxon>
        <taxon>Dinosauria</taxon>
        <taxon>Saurischia</taxon>
        <taxon>Theropoda</taxon>
        <taxon>Coelurosauria</taxon>
        <taxon>Aves</taxon>
        <taxon>Neognathae</taxon>
        <taxon>Neoaves</taxon>
        <taxon>Telluraves</taxon>
        <taxon>Australaves</taxon>
        <taxon>Passeriformes</taxon>
        <taxon>Turdidae</taxon>
        <taxon>Catharus</taxon>
    </lineage>
</organism>
<evidence type="ECO:0000256" key="16">
    <source>
        <dbReference type="PIRSR" id="PIRSR602077-1"/>
    </source>
</evidence>
<keyword evidence="4 18" id="KW-0109">Calcium transport</keyword>
<evidence type="ECO:0000256" key="10">
    <source>
        <dbReference type="ARBA" id="ARBA00022989"/>
    </source>
</evidence>
<keyword evidence="13" id="KW-1015">Disulfide bond</keyword>
<evidence type="ECO:0000256" key="2">
    <source>
        <dbReference type="ARBA" id="ARBA00022448"/>
    </source>
</evidence>
<keyword evidence="6 20" id="KW-0812">Transmembrane</keyword>
<keyword evidence="5 18" id="KW-0107">Calcium channel</keyword>
<dbReference type="PRINTS" id="PR00167">
    <property type="entry name" value="CACHANNEL"/>
</dbReference>
<dbReference type="PANTHER" id="PTHR45628">
    <property type="entry name" value="VOLTAGE-DEPENDENT CALCIUM CHANNEL TYPE A SUBUNIT ALPHA-1"/>
    <property type="match status" value="1"/>
</dbReference>
<evidence type="ECO:0000256" key="3">
    <source>
        <dbReference type="ARBA" id="ARBA00022553"/>
    </source>
</evidence>
<feature type="binding site" evidence="16">
    <location>
        <position position="328"/>
    </location>
    <ligand>
        <name>Ca(2+)</name>
        <dbReference type="ChEBI" id="CHEBI:29108"/>
    </ligand>
</feature>
<dbReference type="Gene3D" id="1.20.120.350">
    <property type="entry name" value="Voltage-gated potassium channels. Chain C"/>
    <property type="match status" value="1"/>
</dbReference>
<dbReference type="PANTHER" id="PTHR45628:SF9">
    <property type="entry name" value="VOLTAGE-DEPENDENT L-TYPE CALCIUM CHANNEL SUBUNIT ALPHA-1S"/>
    <property type="match status" value="1"/>
</dbReference>
<comment type="similarity">
    <text evidence="18">Belongs to the calcium channel alpha-1 subunit (TC 1.A.1.11) family.</text>
</comment>
<evidence type="ECO:0000256" key="9">
    <source>
        <dbReference type="ARBA" id="ARBA00022882"/>
    </source>
</evidence>
<dbReference type="Ensembl" id="ENSCUST00005009054.1">
    <property type="protein sequence ID" value="ENSCUSP00005008693.1"/>
    <property type="gene ID" value="ENSCUSG00005005474.1"/>
</dbReference>
<evidence type="ECO:0000256" key="1">
    <source>
        <dbReference type="ARBA" id="ARBA00004141"/>
    </source>
</evidence>